<feature type="region of interest" description="Disordered" evidence="8">
    <location>
        <begin position="416"/>
        <end position="436"/>
    </location>
</feature>
<dbReference type="Proteomes" id="UP000662931">
    <property type="component" value="Chromosome 1"/>
</dbReference>
<dbReference type="SUPFAM" id="SSF48464">
    <property type="entry name" value="ENTH/VHS domain"/>
    <property type="match status" value="1"/>
</dbReference>
<evidence type="ECO:0000256" key="1">
    <source>
        <dbReference type="ARBA" id="ARBA00004170"/>
    </source>
</evidence>
<sequence length="492" mass="54364">MTTKSMLRSIKNVTNGYSSAQVMVRNATSNDASGPTVTQMADVANHTYDRGEFLEIMDIIDRRLNDKGKNWRHVAKSLTLLGYLVRYGSEDVVIWAKDNVYVVKTLREFQATDSMGQDQGGIVRVKARELTDLLADDERLRQEREAASRKSGHRAQRGYAASGSQENIPGENDFDLERAIEESKMTAQEEEEMRNRHNSDASIERAIQLSLEEDEMRKKKQNLLDLDDDTPVPPTVLGYYTGLPQPMNSSGQIVGYDMYGNPVYANQAMPTGYLQNAYQSAASQQQLLQEQQTQAQAQAQQLAAAQQQQQQQLYQQQLAAAQQQQQQQQLLLQQASQQVPMETGSNNPFAFNSQPTDTPDHASLERLQQQQRLQQLQLQQQAQTSAAPSAANQAISEQYAELNNLLAQGTGIDTFGNEGDSRIPAQHTKTGTFLNSSGTGFRQENGNSAGNPFMGTQFAGMPSTIVAAPTGYGFGNQQQSSSQKPPGSLIDL</sequence>
<keyword evidence="4" id="KW-0963">Cytoplasm</keyword>
<feature type="compositionally biased region" description="Polar residues" evidence="8">
    <location>
        <begin position="427"/>
        <end position="436"/>
    </location>
</feature>
<evidence type="ECO:0000256" key="4">
    <source>
        <dbReference type="ARBA" id="ARBA00022490"/>
    </source>
</evidence>
<dbReference type="SMART" id="SM00726">
    <property type="entry name" value="UIM"/>
    <property type="match status" value="2"/>
</dbReference>
<keyword evidence="11" id="KW-1185">Reference proteome</keyword>
<dbReference type="GeneID" id="62193838"/>
<dbReference type="EMBL" id="CP064812">
    <property type="protein sequence ID" value="QPG73132.1"/>
    <property type="molecule type" value="Genomic_DNA"/>
</dbReference>
<organism evidence="10 11">
    <name type="scientific">Eeniella nana</name>
    <name type="common">Yeast</name>
    <name type="synonym">Brettanomyces nanus</name>
    <dbReference type="NCBI Taxonomy" id="13502"/>
    <lineage>
        <taxon>Eukaryota</taxon>
        <taxon>Fungi</taxon>
        <taxon>Dikarya</taxon>
        <taxon>Ascomycota</taxon>
        <taxon>Saccharomycotina</taxon>
        <taxon>Pichiomycetes</taxon>
        <taxon>Pichiales</taxon>
        <taxon>Pichiaceae</taxon>
        <taxon>Brettanomyces</taxon>
    </lineage>
</organism>
<dbReference type="AlphaFoldDB" id="A0A875RYZ3"/>
<feature type="domain" description="ENTH" evidence="9">
    <location>
        <begin position="12"/>
        <end position="144"/>
    </location>
</feature>
<comment type="similarity">
    <text evidence="3">Belongs to the epsin family.</text>
</comment>
<keyword evidence="7" id="KW-0175">Coiled coil</keyword>
<keyword evidence="6" id="KW-0446">Lipid-binding</keyword>
<feature type="coiled-coil region" evidence="7">
    <location>
        <begin position="176"/>
        <end position="229"/>
    </location>
</feature>
<feature type="compositionally biased region" description="Polar residues" evidence="8">
    <location>
        <begin position="339"/>
        <end position="357"/>
    </location>
</feature>
<evidence type="ECO:0000313" key="11">
    <source>
        <dbReference type="Proteomes" id="UP000662931"/>
    </source>
</evidence>
<evidence type="ECO:0000256" key="2">
    <source>
        <dbReference type="ARBA" id="ARBA00004496"/>
    </source>
</evidence>
<evidence type="ECO:0000313" key="10">
    <source>
        <dbReference type="EMBL" id="QPG73132.1"/>
    </source>
</evidence>
<dbReference type="SMART" id="SM00273">
    <property type="entry name" value="ENTH"/>
    <property type="match status" value="1"/>
</dbReference>
<evidence type="ECO:0000256" key="6">
    <source>
        <dbReference type="ARBA" id="ARBA00023121"/>
    </source>
</evidence>
<feature type="region of interest" description="Disordered" evidence="8">
    <location>
        <begin position="470"/>
        <end position="492"/>
    </location>
</feature>
<dbReference type="InterPro" id="IPR003903">
    <property type="entry name" value="UIM_dom"/>
</dbReference>
<evidence type="ECO:0000259" key="9">
    <source>
        <dbReference type="PROSITE" id="PS50942"/>
    </source>
</evidence>
<dbReference type="InterPro" id="IPR008942">
    <property type="entry name" value="ENTH_VHS"/>
</dbReference>
<dbReference type="PROSITE" id="PS50942">
    <property type="entry name" value="ENTH"/>
    <property type="match status" value="1"/>
</dbReference>
<dbReference type="GO" id="GO:0030276">
    <property type="term" value="F:clathrin binding"/>
    <property type="evidence" value="ECO:0007669"/>
    <property type="project" value="TreeGrafter"/>
</dbReference>
<dbReference type="RefSeq" id="XP_038776697.1">
    <property type="nucleotide sequence ID" value="XM_038920769.1"/>
</dbReference>
<keyword evidence="5" id="KW-0597">Phosphoprotein</keyword>
<comment type="subcellular location">
    <subcellularLocation>
        <location evidence="2">Cytoplasm</location>
    </subcellularLocation>
    <subcellularLocation>
        <location evidence="1">Membrane</location>
        <topology evidence="1">Peripheral membrane protein</topology>
    </subcellularLocation>
</comment>
<dbReference type="GO" id="GO:0030125">
    <property type="term" value="C:clathrin vesicle coat"/>
    <property type="evidence" value="ECO:0007669"/>
    <property type="project" value="TreeGrafter"/>
</dbReference>
<dbReference type="GO" id="GO:0005543">
    <property type="term" value="F:phospholipid binding"/>
    <property type="evidence" value="ECO:0007669"/>
    <property type="project" value="TreeGrafter"/>
</dbReference>
<accession>A0A875RYZ3</accession>
<feature type="region of interest" description="Disordered" evidence="8">
    <location>
        <begin position="143"/>
        <end position="172"/>
    </location>
</feature>
<reference evidence="10" key="1">
    <citation type="submission" date="2020-10" db="EMBL/GenBank/DDBJ databases">
        <authorList>
            <person name="Roach M.J.R."/>
        </authorList>
    </citation>
    <scope>NUCLEOTIDE SEQUENCE</scope>
    <source>
        <strain evidence="10">CBS 1945</strain>
    </source>
</reference>
<dbReference type="OrthoDB" id="4033880at2759"/>
<gene>
    <name evidence="10" type="ORF">FOA43_000437</name>
</gene>
<evidence type="ECO:0000256" key="3">
    <source>
        <dbReference type="ARBA" id="ARBA00010130"/>
    </source>
</evidence>
<dbReference type="InterPro" id="IPR013809">
    <property type="entry name" value="ENTH"/>
</dbReference>
<evidence type="ECO:0000256" key="5">
    <source>
        <dbReference type="ARBA" id="ARBA00022553"/>
    </source>
</evidence>
<feature type="region of interest" description="Disordered" evidence="8">
    <location>
        <begin position="337"/>
        <end position="360"/>
    </location>
</feature>
<proteinExistence type="inferred from homology"/>
<evidence type="ECO:0000256" key="8">
    <source>
        <dbReference type="SAM" id="MobiDB-lite"/>
    </source>
</evidence>
<evidence type="ECO:0000256" key="7">
    <source>
        <dbReference type="SAM" id="Coils"/>
    </source>
</evidence>
<dbReference type="Gene3D" id="1.25.40.90">
    <property type="match status" value="1"/>
</dbReference>
<dbReference type="GO" id="GO:0007015">
    <property type="term" value="P:actin filament organization"/>
    <property type="evidence" value="ECO:0007669"/>
    <property type="project" value="TreeGrafter"/>
</dbReference>
<dbReference type="PANTHER" id="PTHR12276">
    <property type="entry name" value="EPSIN/ENT-RELATED"/>
    <property type="match status" value="1"/>
</dbReference>
<dbReference type="PANTHER" id="PTHR12276:SF110">
    <property type="entry name" value="EPSIN-1-RELATED"/>
    <property type="match status" value="1"/>
</dbReference>
<dbReference type="CDD" id="cd16991">
    <property type="entry name" value="ENTH_Ent1_Ent2"/>
    <property type="match status" value="1"/>
</dbReference>
<dbReference type="GO" id="GO:0006897">
    <property type="term" value="P:endocytosis"/>
    <property type="evidence" value="ECO:0007669"/>
    <property type="project" value="TreeGrafter"/>
</dbReference>
<dbReference type="KEGG" id="bnn:FOA43_000437"/>
<dbReference type="Pfam" id="PF01417">
    <property type="entry name" value="ENTH"/>
    <property type="match status" value="1"/>
</dbReference>
<dbReference type="GO" id="GO:0005768">
    <property type="term" value="C:endosome"/>
    <property type="evidence" value="ECO:0007669"/>
    <property type="project" value="TreeGrafter"/>
</dbReference>
<dbReference type="FunFam" id="1.25.40.90:FF:000006">
    <property type="entry name" value="Clathrin interactor 1"/>
    <property type="match status" value="1"/>
</dbReference>
<name>A0A875RYZ3_EENNA</name>
<protein>
    <recommendedName>
        <fullName evidence="9">ENTH domain-containing protein</fullName>
    </recommendedName>
</protein>
<dbReference type="GO" id="GO:0005886">
    <property type="term" value="C:plasma membrane"/>
    <property type="evidence" value="ECO:0007669"/>
    <property type="project" value="TreeGrafter"/>
</dbReference>